<dbReference type="Proteomes" id="UP000534286">
    <property type="component" value="Unassembled WGS sequence"/>
</dbReference>
<gene>
    <name evidence="2" type="ORF">FHR32_001984</name>
</gene>
<feature type="transmembrane region" description="Helical" evidence="1">
    <location>
        <begin position="108"/>
        <end position="127"/>
    </location>
</feature>
<accession>A0A7W7W939</accession>
<dbReference type="AlphaFoldDB" id="A0A7W7W939"/>
<sequence length="187" mass="20474">MNIEKMRPRVEELSRRLGVNPPDVVYGQPPQGADCMLKRRGKNSLIVIGATFDDLPEHLQDVDLGWAIAASDRTRVRKEGVSTSASAGIGAVAGLVGAPLIFLFDSPIPFGVVTLTLLIVIGMPIIIRGQIYALDRRVAEVCGREVVHRALEYWQKNPPQMRGLYQLAIKLQPSMAKRAARLAPANL</sequence>
<keyword evidence="1" id="KW-0812">Transmembrane</keyword>
<keyword evidence="3" id="KW-1185">Reference proteome</keyword>
<comment type="caution">
    <text evidence="2">The sequence shown here is derived from an EMBL/GenBank/DDBJ whole genome shotgun (WGS) entry which is preliminary data.</text>
</comment>
<evidence type="ECO:0000313" key="2">
    <source>
        <dbReference type="EMBL" id="MBB4937679.1"/>
    </source>
</evidence>
<evidence type="ECO:0000313" key="3">
    <source>
        <dbReference type="Proteomes" id="UP000534286"/>
    </source>
</evidence>
<reference evidence="2 3" key="1">
    <citation type="submission" date="2020-08" db="EMBL/GenBank/DDBJ databases">
        <title>Sequencing the genomes of 1000 actinobacteria strains.</title>
        <authorList>
            <person name="Klenk H.-P."/>
        </authorList>
    </citation>
    <scope>NUCLEOTIDE SEQUENCE [LARGE SCALE GENOMIC DNA]</scope>
    <source>
        <strain evidence="2 3">DSM 43023</strain>
    </source>
</reference>
<name>A0A7W7W939_9ACTN</name>
<feature type="transmembrane region" description="Helical" evidence="1">
    <location>
        <begin position="81"/>
        <end position="102"/>
    </location>
</feature>
<proteinExistence type="predicted"/>
<evidence type="ECO:0000256" key="1">
    <source>
        <dbReference type="SAM" id="Phobius"/>
    </source>
</evidence>
<protein>
    <submittedName>
        <fullName evidence="2">Uncharacterized protein</fullName>
    </submittedName>
</protein>
<organism evidence="2 3">
    <name type="scientific">Streptosporangium album</name>
    <dbReference type="NCBI Taxonomy" id="47479"/>
    <lineage>
        <taxon>Bacteria</taxon>
        <taxon>Bacillati</taxon>
        <taxon>Actinomycetota</taxon>
        <taxon>Actinomycetes</taxon>
        <taxon>Streptosporangiales</taxon>
        <taxon>Streptosporangiaceae</taxon>
        <taxon>Streptosporangium</taxon>
    </lineage>
</organism>
<dbReference type="EMBL" id="JACHJU010000001">
    <property type="protein sequence ID" value="MBB4937679.1"/>
    <property type="molecule type" value="Genomic_DNA"/>
</dbReference>
<keyword evidence="1" id="KW-0472">Membrane</keyword>
<keyword evidence="1" id="KW-1133">Transmembrane helix</keyword>